<dbReference type="PROSITE" id="PS50928">
    <property type="entry name" value="ABC_TM1"/>
    <property type="match status" value="1"/>
</dbReference>
<evidence type="ECO:0000256" key="1">
    <source>
        <dbReference type="ARBA" id="ARBA00004651"/>
    </source>
</evidence>
<keyword evidence="10" id="KW-1185">Reference proteome</keyword>
<dbReference type="PANTHER" id="PTHR30151">
    <property type="entry name" value="ALKANE SULFONATE ABC TRANSPORTER-RELATED, MEMBRANE SUBUNIT"/>
    <property type="match status" value="1"/>
</dbReference>
<dbReference type="GO" id="GO:0005886">
    <property type="term" value="C:plasma membrane"/>
    <property type="evidence" value="ECO:0007669"/>
    <property type="project" value="UniProtKB-SubCell"/>
</dbReference>
<keyword evidence="5 7" id="KW-1133">Transmembrane helix</keyword>
<dbReference type="AlphaFoldDB" id="E1R9H6"/>
<feature type="transmembrane region" description="Helical" evidence="7">
    <location>
        <begin position="53"/>
        <end position="80"/>
    </location>
</feature>
<feature type="transmembrane region" description="Helical" evidence="7">
    <location>
        <begin position="7"/>
        <end position="26"/>
    </location>
</feature>
<feature type="transmembrane region" description="Helical" evidence="7">
    <location>
        <begin position="120"/>
        <end position="139"/>
    </location>
</feature>
<dbReference type="InterPro" id="IPR035906">
    <property type="entry name" value="MetI-like_sf"/>
</dbReference>
<evidence type="ECO:0000256" key="2">
    <source>
        <dbReference type="ARBA" id="ARBA00022448"/>
    </source>
</evidence>
<keyword evidence="3" id="KW-1003">Cell membrane</keyword>
<dbReference type="GO" id="GO:0055085">
    <property type="term" value="P:transmembrane transport"/>
    <property type="evidence" value="ECO:0007669"/>
    <property type="project" value="InterPro"/>
</dbReference>
<proteinExistence type="inferred from homology"/>
<dbReference type="OrthoDB" id="9804353at2"/>
<keyword evidence="4 7" id="KW-0812">Transmembrane</keyword>
<reference evidence="9 10" key="1">
    <citation type="journal article" date="2010" name="Stand. Genomic Sci.">
        <title>Complete genome sequence of Spirochaeta smaragdinae type strain (SEBR 4228).</title>
        <authorList>
            <person name="Mavromatis K."/>
            <person name="Yasawong M."/>
            <person name="Chertkov O."/>
            <person name="Lapidus A."/>
            <person name="Lucas S."/>
            <person name="Nolan M."/>
            <person name="Del Rio T.G."/>
            <person name="Tice H."/>
            <person name="Cheng J.F."/>
            <person name="Pitluck S."/>
            <person name="Liolios K."/>
            <person name="Ivanova N."/>
            <person name="Tapia R."/>
            <person name="Han C."/>
            <person name="Bruce D."/>
            <person name="Goodwin L."/>
            <person name="Pati A."/>
            <person name="Chen A."/>
            <person name="Palaniappan K."/>
            <person name="Land M."/>
            <person name="Hauser L."/>
            <person name="Chang Y.J."/>
            <person name="Jeffries C.D."/>
            <person name="Detter J.C."/>
            <person name="Rohde M."/>
            <person name="Brambilla E."/>
            <person name="Spring S."/>
            <person name="Goker M."/>
            <person name="Sikorski J."/>
            <person name="Woyke T."/>
            <person name="Bristow J."/>
            <person name="Eisen J.A."/>
            <person name="Markowitz V."/>
            <person name="Hugenholtz P."/>
            <person name="Klenk H.P."/>
            <person name="Kyrpides N.C."/>
        </authorList>
    </citation>
    <scope>NUCLEOTIDE SEQUENCE [LARGE SCALE GENOMIC DNA]</scope>
    <source>
        <strain evidence="10">DSM 11293 / JCM 15392 / SEBR 4228</strain>
    </source>
</reference>
<dbReference type="EMBL" id="CP002116">
    <property type="protein sequence ID" value="ADK83145.1"/>
    <property type="molecule type" value="Genomic_DNA"/>
</dbReference>
<name>E1R9H6_SEDSS</name>
<comment type="subcellular location">
    <subcellularLocation>
        <location evidence="1 7">Cell membrane</location>
        <topology evidence="1 7">Multi-pass membrane protein</topology>
    </subcellularLocation>
</comment>
<keyword evidence="2 7" id="KW-0813">Transport</keyword>
<comment type="similarity">
    <text evidence="7">Belongs to the binding-protein-dependent transport system permease family.</text>
</comment>
<sequence length="240" mass="26078">MMGKTKASVTALVLVIGVWGILSFIYPPLVIPTIPSVCVKIVEIMTHADMLQIILVSFTRLITALTVGTIAGFAIGILCGKFTVFREITGPLIGVLQVIPPVALLILAILWFGFNGKPAIFIASMAIFPIMVISVQHGIMNIDPKTLEMGETFRLTKRSMFLDIIIPSIRPSLTSGWRISLGLACKTMVMGEVLTTPTGIGGALSQARMNLEPETVIAWTVITVLIFYVIDWLTKGKRHA</sequence>
<feature type="transmembrane region" description="Helical" evidence="7">
    <location>
        <begin position="92"/>
        <end position="114"/>
    </location>
</feature>
<evidence type="ECO:0000256" key="3">
    <source>
        <dbReference type="ARBA" id="ARBA00022475"/>
    </source>
</evidence>
<dbReference type="HOGENOM" id="CLU_046113_4_1_12"/>
<feature type="transmembrane region" description="Helical" evidence="7">
    <location>
        <begin position="216"/>
        <end position="234"/>
    </location>
</feature>
<evidence type="ECO:0000256" key="5">
    <source>
        <dbReference type="ARBA" id="ARBA00022989"/>
    </source>
</evidence>
<dbReference type="CDD" id="cd06261">
    <property type="entry name" value="TM_PBP2"/>
    <property type="match status" value="1"/>
</dbReference>
<dbReference type="SUPFAM" id="SSF161098">
    <property type="entry name" value="MetI-like"/>
    <property type="match status" value="1"/>
</dbReference>
<evidence type="ECO:0000256" key="7">
    <source>
        <dbReference type="RuleBase" id="RU363032"/>
    </source>
</evidence>
<dbReference type="Pfam" id="PF00528">
    <property type="entry name" value="BPD_transp_1"/>
    <property type="match status" value="1"/>
</dbReference>
<protein>
    <submittedName>
        <fullName evidence="9">Binding-protein-dependent transport systems inner membrane component</fullName>
    </submittedName>
</protein>
<evidence type="ECO:0000256" key="4">
    <source>
        <dbReference type="ARBA" id="ARBA00022692"/>
    </source>
</evidence>
<dbReference type="KEGG" id="ssm:Spirs_4063"/>
<accession>E1R9H6</accession>
<evidence type="ECO:0000313" key="10">
    <source>
        <dbReference type="Proteomes" id="UP000002318"/>
    </source>
</evidence>
<gene>
    <name evidence="9" type="ordered locus">Spirs_4063</name>
</gene>
<organism evidence="9 10">
    <name type="scientific">Sediminispirochaeta smaragdinae (strain DSM 11293 / JCM 15392 / SEBR 4228)</name>
    <name type="common">Spirochaeta smaragdinae</name>
    <dbReference type="NCBI Taxonomy" id="573413"/>
    <lineage>
        <taxon>Bacteria</taxon>
        <taxon>Pseudomonadati</taxon>
        <taxon>Spirochaetota</taxon>
        <taxon>Spirochaetia</taxon>
        <taxon>Spirochaetales</taxon>
        <taxon>Spirochaetaceae</taxon>
        <taxon>Sediminispirochaeta</taxon>
    </lineage>
</organism>
<keyword evidence="6 7" id="KW-0472">Membrane</keyword>
<dbReference type="InterPro" id="IPR000515">
    <property type="entry name" value="MetI-like"/>
</dbReference>
<evidence type="ECO:0000259" key="8">
    <source>
        <dbReference type="PROSITE" id="PS50928"/>
    </source>
</evidence>
<dbReference type="Proteomes" id="UP000002318">
    <property type="component" value="Chromosome"/>
</dbReference>
<feature type="domain" description="ABC transmembrane type-1" evidence="8">
    <location>
        <begin position="50"/>
        <end position="234"/>
    </location>
</feature>
<evidence type="ECO:0000313" key="9">
    <source>
        <dbReference type="EMBL" id="ADK83145.1"/>
    </source>
</evidence>
<dbReference type="Gene3D" id="1.10.3720.10">
    <property type="entry name" value="MetI-like"/>
    <property type="match status" value="1"/>
</dbReference>
<dbReference type="eggNOG" id="COG0600">
    <property type="taxonomic scope" value="Bacteria"/>
</dbReference>
<dbReference type="RefSeq" id="WP_013256601.1">
    <property type="nucleotide sequence ID" value="NC_014364.1"/>
</dbReference>
<dbReference type="PANTHER" id="PTHR30151:SF0">
    <property type="entry name" value="ABC TRANSPORTER PERMEASE PROTEIN MJ0413-RELATED"/>
    <property type="match status" value="1"/>
</dbReference>
<dbReference type="STRING" id="573413.Spirs_4063"/>
<evidence type="ECO:0000256" key="6">
    <source>
        <dbReference type="ARBA" id="ARBA00023136"/>
    </source>
</evidence>